<dbReference type="PROSITE" id="PS51352">
    <property type="entry name" value="THIOREDOXIN_2"/>
    <property type="match status" value="1"/>
</dbReference>
<evidence type="ECO:0000259" key="1">
    <source>
        <dbReference type="PROSITE" id="PS51352"/>
    </source>
</evidence>
<name>A0A383C6L3_9ZZZZ</name>
<accession>A0A383C6L3</accession>
<dbReference type="GO" id="GO:0016491">
    <property type="term" value="F:oxidoreductase activity"/>
    <property type="evidence" value="ECO:0007669"/>
    <property type="project" value="InterPro"/>
</dbReference>
<dbReference type="GO" id="GO:0016209">
    <property type="term" value="F:antioxidant activity"/>
    <property type="evidence" value="ECO:0007669"/>
    <property type="project" value="InterPro"/>
</dbReference>
<dbReference type="CDD" id="cd02966">
    <property type="entry name" value="TlpA_like_family"/>
    <property type="match status" value="1"/>
</dbReference>
<organism evidence="2">
    <name type="scientific">marine metagenome</name>
    <dbReference type="NCBI Taxonomy" id="408172"/>
    <lineage>
        <taxon>unclassified sequences</taxon>
        <taxon>metagenomes</taxon>
        <taxon>ecological metagenomes</taxon>
    </lineage>
</organism>
<proteinExistence type="predicted"/>
<dbReference type="PANTHER" id="PTHR42852">
    <property type="entry name" value="THIOL:DISULFIDE INTERCHANGE PROTEIN DSBE"/>
    <property type="match status" value="1"/>
</dbReference>
<dbReference type="EMBL" id="UINC01206421">
    <property type="protein sequence ID" value="SVE28046.1"/>
    <property type="molecule type" value="Genomic_DNA"/>
</dbReference>
<sequence>MMTMKKLILFIVTLFFASSFSIAQKSRSMPNVDVKTLEGDVFNISDLENNGNPIVISFWATWCKPCKKELNNIAEIYDDWQDETGVKLVAISIDDSRNMHKVAPYVNSSDWEYEVYLDPNGDLK</sequence>
<dbReference type="AlphaFoldDB" id="A0A383C6L3"/>
<feature type="non-terminal residue" evidence="2">
    <location>
        <position position="124"/>
    </location>
</feature>
<dbReference type="InterPro" id="IPR036249">
    <property type="entry name" value="Thioredoxin-like_sf"/>
</dbReference>
<dbReference type="InterPro" id="IPR000866">
    <property type="entry name" value="AhpC/TSA"/>
</dbReference>
<gene>
    <name evidence="2" type="ORF">METZ01_LOCUS480900</name>
</gene>
<dbReference type="Gene3D" id="3.40.30.10">
    <property type="entry name" value="Glutaredoxin"/>
    <property type="match status" value="1"/>
</dbReference>
<dbReference type="InterPro" id="IPR013766">
    <property type="entry name" value="Thioredoxin_domain"/>
</dbReference>
<dbReference type="PANTHER" id="PTHR42852:SF17">
    <property type="entry name" value="THIOREDOXIN-LIKE PROTEIN HI_1115"/>
    <property type="match status" value="1"/>
</dbReference>
<dbReference type="Pfam" id="PF00578">
    <property type="entry name" value="AhpC-TSA"/>
    <property type="match status" value="1"/>
</dbReference>
<feature type="domain" description="Thioredoxin" evidence="1">
    <location>
        <begin position="23"/>
        <end position="124"/>
    </location>
</feature>
<protein>
    <recommendedName>
        <fullName evidence="1">Thioredoxin domain-containing protein</fullName>
    </recommendedName>
</protein>
<reference evidence="2" key="1">
    <citation type="submission" date="2018-05" db="EMBL/GenBank/DDBJ databases">
        <authorList>
            <person name="Lanie J.A."/>
            <person name="Ng W.-L."/>
            <person name="Kazmierczak K.M."/>
            <person name="Andrzejewski T.M."/>
            <person name="Davidsen T.M."/>
            <person name="Wayne K.J."/>
            <person name="Tettelin H."/>
            <person name="Glass J.I."/>
            <person name="Rusch D."/>
            <person name="Podicherti R."/>
            <person name="Tsui H.-C.T."/>
            <person name="Winkler M.E."/>
        </authorList>
    </citation>
    <scope>NUCLEOTIDE SEQUENCE</scope>
</reference>
<dbReference type="SUPFAM" id="SSF52833">
    <property type="entry name" value="Thioredoxin-like"/>
    <property type="match status" value="1"/>
</dbReference>
<evidence type="ECO:0000313" key="2">
    <source>
        <dbReference type="EMBL" id="SVE28046.1"/>
    </source>
</evidence>
<dbReference type="InterPro" id="IPR050553">
    <property type="entry name" value="Thioredoxin_ResA/DsbE_sf"/>
</dbReference>